<dbReference type="RefSeq" id="WP_025642552.1">
    <property type="nucleotide sequence ID" value="NZ_LT669839.1"/>
</dbReference>
<evidence type="ECO:0000256" key="1">
    <source>
        <dbReference type="ARBA" id="ARBA00004236"/>
    </source>
</evidence>
<dbReference type="InterPro" id="IPR005899">
    <property type="entry name" value="Na_pump_deCOase"/>
</dbReference>
<gene>
    <name evidence="7" type="ORF">CUESP1_3141</name>
</gene>
<dbReference type="Proteomes" id="UP000245423">
    <property type="component" value="Chromosome 1"/>
</dbReference>
<evidence type="ECO:0000313" key="8">
    <source>
        <dbReference type="Proteomes" id="UP000245423"/>
    </source>
</evidence>
<protein>
    <submittedName>
        <fullName evidence="7">Oxaloacetate decarboxylase gamma chain</fullName>
        <ecNumber evidence="7">4.1.1.3</ecNumber>
    </submittedName>
</protein>
<evidence type="ECO:0000256" key="5">
    <source>
        <dbReference type="ARBA" id="ARBA00023136"/>
    </source>
</evidence>
<feature type="transmembrane region" description="Helical" evidence="6">
    <location>
        <begin position="6"/>
        <end position="29"/>
    </location>
</feature>
<keyword evidence="2" id="KW-1003">Cell membrane</keyword>
<dbReference type="Pfam" id="PF04277">
    <property type="entry name" value="OAD_gamma"/>
    <property type="match status" value="1"/>
</dbReference>
<dbReference type="AlphaFoldDB" id="A0A1M4PSH6"/>
<proteinExistence type="predicted"/>
<reference evidence="7 8" key="1">
    <citation type="submission" date="2016-11" db="EMBL/GenBank/DDBJ databases">
        <authorList>
            <person name="Manzoor S."/>
        </authorList>
    </citation>
    <scope>NUCLEOTIDE SEQUENCE [LARGE SCALE GENOMIC DNA]</scope>
    <source>
        <strain evidence="7">Clostridium ultunense strain Esp</strain>
    </source>
</reference>
<dbReference type="NCBIfam" id="TIGR01195">
    <property type="entry name" value="oadG_fam"/>
    <property type="match status" value="1"/>
</dbReference>
<dbReference type="GO" id="GO:0015081">
    <property type="term" value="F:sodium ion transmembrane transporter activity"/>
    <property type="evidence" value="ECO:0007669"/>
    <property type="project" value="InterPro"/>
</dbReference>
<comment type="subcellular location">
    <subcellularLocation>
        <location evidence="1">Cell membrane</location>
    </subcellularLocation>
</comment>
<dbReference type="GO" id="GO:0036376">
    <property type="term" value="P:sodium ion export across plasma membrane"/>
    <property type="evidence" value="ECO:0007669"/>
    <property type="project" value="InterPro"/>
</dbReference>
<evidence type="ECO:0000256" key="3">
    <source>
        <dbReference type="ARBA" id="ARBA00022692"/>
    </source>
</evidence>
<dbReference type="GO" id="GO:0016829">
    <property type="term" value="F:lyase activity"/>
    <property type="evidence" value="ECO:0007669"/>
    <property type="project" value="UniProtKB-KW"/>
</dbReference>
<keyword evidence="5 6" id="KW-0472">Membrane</keyword>
<evidence type="ECO:0000313" key="7">
    <source>
        <dbReference type="EMBL" id="SHD78467.1"/>
    </source>
</evidence>
<evidence type="ECO:0000256" key="2">
    <source>
        <dbReference type="ARBA" id="ARBA00022475"/>
    </source>
</evidence>
<organism evidence="7 8">
    <name type="scientific">[Clostridium] ultunense Esp</name>
    <dbReference type="NCBI Taxonomy" id="1288971"/>
    <lineage>
        <taxon>Bacteria</taxon>
        <taxon>Bacillati</taxon>
        <taxon>Bacillota</taxon>
        <taxon>Tissierellia</taxon>
        <taxon>Tissierellales</taxon>
        <taxon>Tepidimicrobiaceae</taxon>
        <taxon>Schnuerera</taxon>
    </lineage>
</organism>
<sequence length="116" mass="12844">MGESLTITIFSMVVVFIVLIAISYLIEILRITTNGKKGKEEPKKAIVEEKAVEKKEQIVSEEKVNDEELVAVIAAAVAASLGTTIPQIKIKTIKRISPTTPLWSEAGRREQILERL</sequence>
<name>A0A1M4PSH6_9FIRM</name>
<keyword evidence="4 6" id="KW-1133">Transmembrane helix</keyword>
<evidence type="ECO:0000256" key="4">
    <source>
        <dbReference type="ARBA" id="ARBA00022989"/>
    </source>
</evidence>
<keyword evidence="8" id="KW-1185">Reference proteome</keyword>
<accession>A0A1M4PSH6</accession>
<dbReference type="EMBL" id="LT669839">
    <property type="protein sequence ID" value="SHD78467.1"/>
    <property type="molecule type" value="Genomic_DNA"/>
</dbReference>
<keyword evidence="3 6" id="KW-0812">Transmembrane</keyword>
<dbReference type="EC" id="4.1.1.3" evidence="7"/>
<keyword evidence="7" id="KW-0456">Lyase</keyword>
<dbReference type="GO" id="GO:0005886">
    <property type="term" value="C:plasma membrane"/>
    <property type="evidence" value="ECO:0007669"/>
    <property type="project" value="UniProtKB-SubCell"/>
</dbReference>
<evidence type="ECO:0000256" key="6">
    <source>
        <dbReference type="SAM" id="Phobius"/>
    </source>
</evidence>